<keyword evidence="3 7" id="KW-0479">Metal-binding</keyword>
<organism evidence="9">
    <name type="scientific">uncultured Sulfurovum sp</name>
    <dbReference type="NCBI Taxonomy" id="269237"/>
    <lineage>
        <taxon>Bacteria</taxon>
        <taxon>Pseudomonadati</taxon>
        <taxon>Campylobacterota</taxon>
        <taxon>Epsilonproteobacteria</taxon>
        <taxon>Campylobacterales</taxon>
        <taxon>Sulfurovaceae</taxon>
        <taxon>Sulfurovum</taxon>
        <taxon>environmental samples</taxon>
    </lineage>
</organism>
<dbReference type="GO" id="GO:0008270">
    <property type="term" value="F:zinc ion binding"/>
    <property type="evidence" value="ECO:0007669"/>
    <property type="project" value="UniProtKB-UniRule"/>
</dbReference>
<evidence type="ECO:0000256" key="2">
    <source>
        <dbReference type="ARBA" id="ARBA00012925"/>
    </source>
</evidence>
<feature type="binding site" evidence="7">
    <location>
        <position position="116"/>
    </location>
    <ligand>
        <name>Zn(2+)</name>
        <dbReference type="ChEBI" id="CHEBI:29105"/>
    </ligand>
</feature>
<dbReference type="PANTHER" id="PTHR11002:SF76">
    <property type="entry name" value="CARBONIC ANHYDRASE"/>
    <property type="match status" value="1"/>
</dbReference>
<dbReference type="Gene3D" id="3.40.1050.10">
    <property type="entry name" value="Carbonic anhydrase"/>
    <property type="match status" value="1"/>
</dbReference>
<dbReference type="PROSITE" id="PS00704">
    <property type="entry name" value="PROK_CO2_ANHYDRASE_1"/>
    <property type="match status" value="1"/>
</dbReference>
<evidence type="ECO:0000313" key="9">
    <source>
        <dbReference type="EMBL" id="CAA6815664.1"/>
    </source>
</evidence>
<accession>A0A6S6T9F5</accession>
<dbReference type="EMBL" id="CACVAR010000255">
    <property type="protein sequence ID" value="CAA6815664.1"/>
    <property type="molecule type" value="Genomic_DNA"/>
</dbReference>
<dbReference type="InterPro" id="IPR001765">
    <property type="entry name" value="Carbonic_anhydrase"/>
</dbReference>
<gene>
    <name evidence="9" type="ORF">HELGO_WM46433</name>
</gene>
<sequence length="225" mass="26084">MKHITYKILKKNTKREKMDKLQKDGYSKFMKQYFIENKELFSNLSKSQKPETMIITCSDSRIDPALLLDAHPGELFIIRNIGNIVPPYFPAKGSTQASIEYAVNVLHIKRIVILGHSNCGACAYMYHKAKEGEQKLNHVDQWLSHITPAKSASMLEVHANKNKNIFELTEKHNIIVSLQRLMEYPYIQDNLIHDKIELEGWWYDIGSGAVEIYNFNTRHFDDAIE</sequence>
<comment type="catalytic activity">
    <reaction evidence="6 8">
        <text>hydrogencarbonate + H(+) = CO2 + H2O</text>
        <dbReference type="Rhea" id="RHEA:10748"/>
        <dbReference type="ChEBI" id="CHEBI:15377"/>
        <dbReference type="ChEBI" id="CHEBI:15378"/>
        <dbReference type="ChEBI" id="CHEBI:16526"/>
        <dbReference type="ChEBI" id="CHEBI:17544"/>
        <dbReference type="EC" id="4.2.1.1"/>
    </reaction>
</comment>
<evidence type="ECO:0000256" key="1">
    <source>
        <dbReference type="ARBA" id="ARBA00006217"/>
    </source>
</evidence>
<comment type="function">
    <text evidence="8">Reversible hydration of carbon dioxide.</text>
</comment>
<dbReference type="InterPro" id="IPR036874">
    <property type="entry name" value="Carbonic_anhydrase_sf"/>
</dbReference>
<feature type="binding site" evidence="7">
    <location>
        <position position="119"/>
    </location>
    <ligand>
        <name>Zn(2+)</name>
        <dbReference type="ChEBI" id="CHEBI:29105"/>
    </ligand>
</feature>
<evidence type="ECO:0000256" key="8">
    <source>
        <dbReference type="RuleBase" id="RU003956"/>
    </source>
</evidence>
<dbReference type="SMART" id="SM00947">
    <property type="entry name" value="Pro_CA"/>
    <property type="match status" value="1"/>
</dbReference>
<dbReference type="AlphaFoldDB" id="A0A6S6T9F5"/>
<evidence type="ECO:0000256" key="3">
    <source>
        <dbReference type="ARBA" id="ARBA00022723"/>
    </source>
</evidence>
<dbReference type="PANTHER" id="PTHR11002">
    <property type="entry name" value="CARBONIC ANHYDRASE"/>
    <property type="match status" value="1"/>
</dbReference>
<evidence type="ECO:0000256" key="6">
    <source>
        <dbReference type="ARBA" id="ARBA00048348"/>
    </source>
</evidence>
<dbReference type="PROSITE" id="PS00705">
    <property type="entry name" value="PROK_CO2_ANHYDRASE_2"/>
    <property type="match status" value="1"/>
</dbReference>
<feature type="binding site" evidence="7">
    <location>
        <position position="57"/>
    </location>
    <ligand>
        <name>Zn(2+)</name>
        <dbReference type="ChEBI" id="CHEBI:29105"/>
    </ligand>
</feature>
<dbReference type="SUPFAM" id="SSF53056">
    <property type="entry name" value="beta-carbonic anhydrase, cab"/>
    <property type="match status" value="1"/>
</dbReference>
<proteinExistence type="inferred from homology"/>
<keyword evidence="4 7" id="KW-0862">Zinc</keyword>
<evidence type="ECO:0000256" key="4">
    <source>
        <dbReference type="ARBA" id="ARBA00022833"/>
    </source>
</evidence>
<reference evidence="9" key="1">
    <citation type="submission" date="2020-01" db="EMBL/GenBank/DDBJ databases">
        <authorList>
            <person name="Meier V. D."/>
            <person name="Meier V D."/>
        </authorList>
    </citation>
    <scope>NUCLEOTIDE SEQUENCE</scope>
    <source>
        <strain evidence="9">HLG_WM_MAG_03</strain>
    </source>
</reference>
<keyword evidence="5 8" id="KW-0456">Lyase</keyword>
<dbReference type="GO" id="GO:0015976">
    <property type="term" value="P:carbon utilization"/>
    <property type="evidence" value="ECO:0007669"/>
    <property type="project" value="InterPro"/>
</dbReference>
<dbReference type="InterPro" id="IPR015892">
    <property type="entry name" value="Carbonic_anhydrase_CS"/>
</dbReference>
<dbReference type="EC" id="4.2.1.1" evidence="2 8"/>
<name>A0A6S6T9F5_9BACT</name>
<comment type="similarity">
    <text evidence="1 8">Belongs to the beta-class carbonic anhydrase family.</text>
</comment>
<feature type="binding site" evidence="7">
    <location>
        <position position="59"/>
    </location>
    <ligand>
        <name>Zn(2+)</name>
        <dbReference type="ChEBI" id="CHEBI:29105"/>
    </ligand>
</feature>
<evidence type="ECO:0000256" key="5">
    <source>
        <dbReference type="ARBA" id="ARBA00023239"/>
    </source>
</evidence>
<protein>
    <recommendedName>
        <fullName evidence="2 8">Carbonic anhydrase</fullName>
        <ecNumber evidence="2 8">4.2.1.1</ecNumber>
    </recommendedName>
    <alternativeName>
        <fullName evidence="8">Carbonate dehydratase</fullName>
    </alternativeName>
</protein>
<dbReference type="GO" id="GO:0004089">
    <property type="term" value="F:carbonate dehydratase activity"/>
    <property type="evidence" value="ECO:0007669"/>
    <property type="project" value="UniProtKB-UniRule"/>
</dbReference>
<dbReference type="Pfam" id="PF00484">
    <property type="entry name" value="Pro_CA"/>
    <property type="match status" value="1"/>
</dbReference>
<evidence type="ECO:0000256" key="7">
    <source>
        <dbReference type="PIRSR" id="PIRSR601765-1"/>
    </source>
</evidence>
<comment type="cofactor">
    <cofactor evidence="7">
        <name>Zn(2+)</name>
        <dbReference type="ChEBI" id="CHEBI:29105"/>
    </cofactor>
    <text evidence="7">Binds 1 zinc ion per subunit.</text>
</comment>